<accession>A0A8R7V2E7</accession>
<dbReference type="AlphaFoldDB" id="A0A8R7V2E7"/>
<evidence type="ECO:0000313" key="3">
    <source>
        <dbReference type="Proteomes" id="UP000015106"/>
    </source>
</evidence>
<organism evidence="2 3">
    <name type="scientific">Triticum urartu</name>
    <name type="common">Red wild einkorn</name>
    <name type="synonym">Crithodium urartu</name>
    <dbReference type="NCBI Taxonomy" id="4572"/>
    <lineage>
        <taxon>Eukaryota</taxon>
        <taxon>Viridiplantae</taxon>
        <taxon>Streptophyta</taxon>
        <taxon>Embryophyta</taxon>
        <taxon>Tracheophyta</taxon>
        <taxon>Spermatophyta</taxon>
        <taxon>Magnoliopsida</taxon>
        <taxon>Liliopsida</taxon>
        <taxon>Poales</taxon>
        <taxon>Poaceae</taxon>
        <taxon>BOP clade</taxon>
        <taxon>Pooideae</taxon>
        <taxon>Triticodae</taxon>
        <taxon>Triticeae</taxon>
        <taxon>Triticinae</taxon>
        <taxon>Triticum</taxon>
    </lineage>
</organism>
<evidence type="ECO:0000313" key="2">
    <source>
        <dbReference type="EnsemblPlants" id="TuG1812G0700002821.01.T01"/>
    </source>
</evidence>
<keyword evidence="1" id="KW-0812">Transmembrane</keyword>
<sequence length="182" mass="20559">MEKRHREQIWPSAVRRRPTLAIFLLPLCICCLFANLLGRFSTGRHKGGGVMGMEILVLEEEDEQPNTSRNDETRVRREATSRWWWSCSGTLTPRASVKNRSGYNALYVVAREGHHGKGRRRRRHAHIDAILSRPTLAHPRSLFVDGRPSSASTPCGVGPMCWDWTLMVSAPDRTSTATCSFS</sequence>
<proteinExistence type="predicted"/>
<reference evidence="2" key="3">
    <citation type="submission" date="2022-06" db="UniProtKB">
        <authorList>
            <consortium name="EnsemblPlants"/>
        </authorList>
    </citation>
    <scope>IDENTIFICATION</scope>
</reference>
<dbReference type="EnsemblPlants" id="TuG1812G0700002821.01.T01">
    <property type="protein sequence ID" value="TuG1812G0700002821.01.T01"/>
    <property type="gene ID" value="TuG1812G0700002821.01"/>
</dbReference>
<name>A0A8R7V2E7_TRIUA</name>
<reference evidence="2" key="2">
    <citation type="submission" date="2018-03" db="EMBL/GenBank/DDBJ databases">
        <title>The Triticum urartu genome reveals the dynamic nature of wheat genome evolution.</title>
        <authorList>
            <person name="Ling H."/>
            <person name="Ma B."/>
            <person name="Shi X."/>
            <person name="Liu H."/>
            <person name="Dong L."/>
            <person name="Sun H."/>
            <person name="Cao Y."/>
            <person name="Gao Q."/>
            <person name="Zheng S."/>
            <person name="Li Y."/>
            <person name="Yu Y."/>
            <person name="Du H."/>
            <person name="Qi M."/>
            <person name="Li Y."/>
            <person name="Yu H."/>
            <person name="Cui Y."/>
            <person name="Wang N."/>
            <person name="Chen C."/>
            <person name="Wu H."/>
            <person name="Zhao Y."/>
            <person name="Zhang J."/>
            <person name="Li Y."/>
            <person name="Zhou W."/>
            <person name="Zhang B."/>
            <person name="Hu W."/>
            <person name="Eijk M."/>
            <person name="Tang J."/>
            <person name="Witsenboer H."/>
            <person name="Zhao S."/>
            <person name="Li Z."/>
            <person name="Zhang A."/>
            <person name="Wang D."/>
            <person name="Liang C."/>
        </authorList>
    </citation>
    <scope>NUCLEOTIDE SEQUENCE [LARGE SCALE GENOMIC DNA]</scope>
    <source>
        <strain evidence="2">cv. G1812</strain>
    </source>
</reference>
<protein>
    <submittedName>
        <fullName evidence="2">Uncharacterized protein</fullName>
    </submittedName>
</protein>
<keyword evidence="3" id="KW-1185">Reference proteome</keyword>
<dbReference type="Gramene" id="TuG1812G0700002821.01.T01">
    <property type="protein sequence ID" value="TuG1812G0700002821.01.T01"/>
    <property type="gene ID" value="TuG1812G0700002821.01"/>
</dbReference>
<evidence type="ECO:0000256" key="1">
    <source>
        <dbReference type="SAM" id="Phobius"/>
    </source>
</evidence>
<dbReference type="Proteomes" id="UP000015106">
    <property type="component" value="Chromosome 7"/>
</dbReference>
<reference evidence="3" key="1">
    <citation type="journal article" date="2013" name="Nature">
        <title>Draft genome of the wheat A-genome progenitor Triticum urartu.</title>
        <authorList>
            <person name="Ling H.Q."/>
            <person name="Zhao S."/>
            <person name="Liu D."/>
            <person name="Wang J."/>
            <person name="Sun H."/>
            <person name="Zhang C."/>
            <person name="Fan H."/>
            <person name="Li D."/>
            <person name="Dong L."/>
            <person name="Tao Y."/>
            <person name="Gao C."/>
            <person name="Wu H."/>
            <person name="Li Y."/>
            <person name="Cui Y."/>
            <person name="Guo X."/>
            <person name="Zheng S."/>
            <person name="Wang B."/>
            <person name="Yu K."/>
            <person name="Liang Q."/>
            <person name="Yang W."/>
            <person name="Lou X."/>
            <person name="Chen J."/>
            <person name="Feng M."/>
            <person name="Jian J."/>
            <person name="Zhang X."/>
            <person name="Luo G."/>
            <person name="Jiang Y."/>
            <person name="Liu J."/>
            <person name="Wang Z."/>
            <person name="Sha Y."/>
            <person name="Zhang B."/>
            <person name="Wu H."/>
            <person name="Tang D."/>
            <person name="Shen Q."/>
            <person name="Xue P."/>
            <person name="Zou S."/>
            <person name="Wang X."/>
            <person name="Liu X."/>
            <person name="Wang F."/>
            <person name="Yang Y."/>
            <person name="An X."/>
            <person name="Dong Z."/>
            <person name="Zhang K."/>
            <person name="Zhang X."/>
            <person name="Luo M.C."/>
            <person name="Dvorak J."/>
            <person name="Tong Y."/>
            <person name="Wang J."/>
            <person name="Yang H."/>
            <person name="Li Z."/>
            <person name="Wang D."/>
            <person name="Zhang A."/>
            <person name="Wang J."/>
        </authorList>
    </citation>
    <scope>NUCLEOTIDE SEQUENCE</scope>
    <source>
        <strain evidence="3">cv. G1812</strain>
    </source>
</reference>
<keyword evidence="1" id="KW-1133">Transmembrane helix</keyword>
<keyword evidence="1" id="KW-0472">Membrane</keyword>
<feature type="transmembrane region" description="Helical" evidence="1">
    <location>
        <begin position="20"/>
        <end position="38"/>
    </location>
</feature>